<name>A0A2N1J976_9BASI</name>
<keyword evidence="2" id="KW-0677">Repeat</keyword>
<dbReference type="InterPro" id="IPR011047">
    <property type="entry name" value="Quinoprotein_ADH-like_sf"/>
</dbReference>
<evidence type="ECO:0000256" key="3">
    <source>
        <dbReference type="PROSITE-ProRule" id="PRU00221"/>
    </source>
</evidence>
<sequence>MTIPLRVPISVVCPAHPVDEYEAPKLKRPYFTQLMCWLAQPQYLLALNDSPSLMLFDKSDLATPVRSLPTEQRITAITNINEPQLAIAGTSEGGYVSLWDPRASAAEGMRMQGPSGAPYLSLAASGTQLAVGTGLLDVDAMIDLWDLRKPSAPIWTYGDVHSDDIMTLAYHPDTARHANILLSGGMDGLVSTIDTTIEKEEDAVISVGNTDSSLACVGWANYPAGYVYTPTVQATDVGMSAEDTLLSTDPRRTHFGPVFAVSHMQTLSLWDADKFDCLVRDIEVRGPTSYKPEWATDYVVDASTSLPVAEPPAPDAIAVPMLVGDQEGGVALVSAQASLGAPTELAWTLEARLPSITTGPRGHADIVRSVAWDAAHRRLYTGGEDGKILAWAMDGSVANAVPSMPDAPDHAPTRQLHGRQLASSGAKPRFSPYR</sequence>
<dbReference type="SUPFAM" id="SSF50998">
    <property type="entry name" value="Quinoprotein alcohol dehydrogenase-like"/>
    <property type="match status" value="1"/>
</dbReference>
<dbReference type="PANTHER" id="PTHR22889:SF0">
    <property type="entry name" value="WD REPEAT-CONTAINING PROTEIN 89"/>
    <property type="match status" value="1"/>
</dbReference>
<dbReference type="Pfam" id="PF00400">
    <property type="entry name" value="WD40"/>
    <property type="match status" value="2"/>
</dbReference>
<dbReference type="Proteomes" id="UP000232875">
    <property type="component" value="Unassembled WGS sequence"/>
</dbReference>
<evidence type="ECO:0000256" key="2">
    <source>
        <dbReference type="ARBA" id="ARBA00022737"/>
    </source>
</evidence>
<dbReference type="PANTHER" id="PTHR22889">
    <property type="entry name" value="WD REPEAT-CONTAINING PROTEIN 89"/>
    <property type="match status" value="1"/>
</dbReference>
<dbReference type="PROSITE" id="PS50082">
    <property type="entry name" value="WD_REPEATS_2"/>
    <property type="match status" value="1"/>
</dbReference>
<dbReference type="Gene3D" id="2.130.10.10">
    <property type="entry name" value="YVTN repeat-like/Quinoprotein amine dehydrogenase"/>
    <property type="match status" value="2"/>
</dbReference>
<feature type="region of interest" description="Disordered" evidence="4">
    <location>
        <begin position="401"/>
        <end position="434"/>
    </location>
</feature>
<organism evidence="5 6">
    <name type="scientific">Malassezia vespertilionis</name>
    <dbReference type="NCBI Taxonomy" id="2020962"/>
    <lineage>
        <taxon>Eukaryota</taxon>
        <taxon>Fungi</taxon>
        <taxon>Dikarya</taxon>
        <taxon>Basidiomycota</taxon>
        <taxon>Ustilaginomycotina</taxon>
        <taxon>Malasseziomycetes</taxon>
        <taxon>Malasseziales</taxon>
        <taxon>Malasseziaceae</taxon>
        <taxon>Malassezia</taxon>
    </lineage>
</organism>
<dbReference type="EMBL" id="KZ454992">
    <property type="protein sequence ID" value="PKI83084.1"/>
    <property type="molecule type" value="Genomic_DNA"/>
</dbReference>
<reference evidence="5 6" key="1">
    <citation type="submission" date="2017-10" db="EMBL/GenBank/DDBJ databases">
        <title>A novel species of cold-tolerant Malassezia isolated from bats.</title>
        <authorList>
            <person name="Lorch J.M."/>
            <person name="Palmer J.M."/>
            <person name="Vanderwolf K.J."/>
            <person name="Schmidt K.Z."/>
            <person name="Verant M.L."/>
            <person name="Weller T.J."/>
            <person name="Blehert D.S."/>
        </authorList>
    </citation>
    <scope>NUCLEOTIDE SEQUENCE [LARGE SCALE GENOMIC DNA]</scope>
    <source>
        <strain evidence="5 6">NWHC:44797-103</strain>
    </source>
</reference>
<keyword evidence="1 3" id="KW-0853">WD repeat</keyword>
<dbReference type="SMART" id="SM00320">
    <property type="entry name" value="WD40"/>
    <property type="match status" value="3"/>
</dbReference>
<proteinExistence type="predicted"/>
<evidence type="ECO:0000256" key="4">
    <source>
        <dbReference type="SAM" id="MobiDB-lite"/>
    </source>
</evidence>
<dbReference type="InterPro" id="IPR015943">
    <property type="entry name" value="WD40/YVTN_repeat-like_dom_sf"/>
</dbReference>
<dbReference type="AlphaFoldDB" id="A0A2N1J976"/>
<dbReference type="STRING" id="2020962.A0A2N1J976"/>
<feature type="repeat" description="WD" evidence="3">
    <location>
        <begin position="360"/>
        <end position="391"/>
    </location>
</feature>
<gene>
    <name evidence="5" type="ORF">MVES_002894</name>
</gene>
<protein>
    <submittedName>
        <fullName evidence="5">Uncharacterized protein</fullName>
    </submittedName>
</protein>
<evidence type="ECO:0000313" key="6">
    <source>
        <dbReference type="Proteomes" id="UP000232875"/>
    </source>
</evidence>
<dbReference type="PROSITE" id="PS50294">
    <property type="entry name" value="WD_REPEATS_REGION"/>
    <property type="match status" value="1"/>
</dbReference>
<dbReference type="InterPro" id="IPR039328">
    <property type="entry name" value="WDR89"/>
</dbReference>
<evidence type="ECO:0000313" key="5">
    <source>
        <dbReference type="EMBL" id="PKI83084.1"/>
    </source>
</evidence>
<evidence type="ECO:0000256" key="1">
    <source>
        <dbReference type="ARBA" id="ARBA00022574"/>
    </source>
</evidence>
<dbReference type="OrthoDB" id="25131at2759"/>
<accession>A0A2N1J976</accession>
<keyword evidence="6" id="KW-1185">Reference proteome</keyword>
<dbReference type="InterPro" id="IPR001680">
    <property type="entry name" value="WD40_rpt"/>
</dbReference>